<evidence type="ECO:0000313" key="8">
    <source>
        <dbReference type="EMBL" id="RNL47154.1"/>
    </source>
</evidence>
<dbReference type="SUPFAM" id="SSF55620">
    <property type="entry name" value="Tetrahydrobiopterin biosynthesis enzymes-like"/>
    <property type="match status" value="1"/>
</dbReference>
<dbReference type="GO" id="GO:0006730">
    <property type="term" value="P:one-carbon metabolic process"/>
    <property type="evidence" value="ECO:0007669"/>
    <property type="project" value="UniProtKB-UniRule"/>
</dbReference>
<keyword evidence="9" id="KW-1185">Reference proteome</keyword>
<dbReference type="FunFam" id="1.10.286.10:FF:000001">
    <property type="entry name" value="GTP cyclohydrolase 1"/>
    <property type="match status" value="1"/>
</dbReference>
<dbReference type="AlphaFoldDB" id="A0A3N0BGR4"/>
<keyword evidence="5 6" id="KW-0378">Hydrolase</keyword>
<dbReference type="GO" id="GO:0046654">
    <property type="term" value="P:tetrahydrofolate biosynthetic process"/>
    <property type="evidence" value="ECO:0007669"/>
    <property type="project" value="UniProtKB-UniRule"/>
</dbReference>
<dbReference type="NCBIfam" id="NF006826">
    <property type="entry name" value="PRK09347.1-3"/>
    <property type="match status" value="1"/>
</dbReference>
<dbReference type="EC" id="3.5.4.16" evidence="6"/>
<dbReference type="FunFam" id="3.30.1130.10:FF:000001">
    <property type="entry name" value="GTP cyclohydrolase 1"/>
    <property type="match status" value="1"/>
</dbReference>
<dbReference type="OrthoDB" id="9801207at2"/>
<feature type="binding site" evidence="6">
    <location>
        <position position="148"/>
    </location>
    <ligand>
        <name>Zn(2+)</name>
        <dbReference type="ChEBI" id="CHEBI:29105"/>
    </ligand>
</feature>
<dbReference type="PROSITE" id="PS00860">
    <property type="entry name" value="GTP_CYCLOHYDROL_1_2"/>
    <property type="match status" value="1"/>
</dbReference>
<comment type="subunit">
    <text evidence="6">Homopolymer.</text>
</comment>
<organism evidence="8 9">
    <name type="scientific">Paraeggerthella hongkongensis</name>
    <dbReference type="NCBI Taxonomy" id="230658"/>
    <lineage>
        <taxon>Bacteria</taxon>
        <taxon>Bacillati</taxon>
        <taxon>Actinomycetota</taxon>
        <taxon>Coriobacteriia</taxon>
        <taxon>Eggerthellales</taxon>
        <taxon>Eggerthellaceae</taxon>
        <taxon>Paraeggerthella</taxon>
    </lineage>
</organism>
<protein>
    <recommendedName>
        <fullName evidence="6">GTP cyclohydrolase 1</fullName>
        <ecNumber evidence="6">3.5.4.16</ecNumber>
    </recommendedName>
    <alternativeName>
        <fullName evidence="6">GTP cyclohydrolase I</fullName>
        <shortName evidence="6">GTP-CH-I</shortName>
    </alternativeName>
</protein>
<dbReference type="RefSeq" id="WP_123191654.1">
    <property type="nucleotide sequence ID" value="NZ_QICD01000004.1"/>
</dbReference>
<evidence type="ECO:0000256" key="4">
    <source>
        <dbReference type="ARBA" id="ARBA00022563"/>
    </source>
</evidence>
<evidence type="ECO:0000259" key="7">
    <source>
        <dbReference type="Pfam" id="PF01227"/>
    </source>
</evidence>
<gene>
    <name evidence="6 8" type="primary">folE</name>
    <name evidence="8" type="ORF">DMP08_03865</name>
</gene>
<dbReference type="InterPro" id="IPR043134">
    <property type="entry name" value="GTP-CH-I_N"/>
</dbReference>
<evidence type="ECO:0000256" key="1">
    <source>
        <dbReference type="ARBA" id="ARBA00001052"/>
    </source>
</evidence>
<dbReference type="NCBIfam" id="NF006825">
    <property type="entry name" value="PRK09347.1-2"/>
    <property type="match status" value="1"/>
</dbReference>
<evidence type="ECO:0000256" key="3">
    <source>
        <dbReference type="ARBA" id="ARBA00008085"/>
    </source>
</evidence>
<dbReference type="GO" id="GO:0008270">
    <property type="term" value="F:zinc ion binding"/>
    <property type="evidence" value="ECO:0007669"/>
    <property type="project" value="UniProtKB-UniRule"/>
</dbReference>
<dbReference type="NCBIfam" id="TIGR00063">
    <property type="entry name" value="folE"/>
    <property type="match status" value="1"/>
</dbReference>
<dbReference type="GO" id="GO:0003934">
    <property type="term" value="F:GTP cyclohydrolase I activity"/>
    <property type="evidence" value="ECO:0007669"/>
    <property type="project" value="UniProtKB-UniRule"/>
</dbReference>
<dbReference type="InterPro" id="IPR020602">
    <property type="entry name" value="GTP_CycHdrlase_I_dom"/>
</dbReference>
<feature type="binding site" evidence="6">
    <location>
        <position position="75"/>
    </location>
    <ligand>
        <name>Zn(2+)</name>
        <dbReference type="ChEBI" id="CHEBI:29105"/>
    </ligand>
</feature>
<dbReference type="HAMAP" id="MF_00223">
    <property type="entry name" value="FolE"/>
    <property type="match status" value="1"/>
</dbReference>
<evidence type="ECO:0000313" key="9">
    <source>
        <dbReference type="Proteomes" id="UP000278632"/>
    </source>
</evidence>
<dbReference type="PANTHER" id="PTHR11109:SF7">
    <property type="entry name" value="GTP CYCLOHYDROLASE 1"/>
    <property type="match status" value="1"/>
</dbReference>
<dbReference type="GO" id="GO:0006729">
    <property type="term" value="P:tetrahydrobiopterin biosynthetic process"/>
    <property type="evidence" value="ECO:0007669"/>
    <property type="project" value="TreeGrafter"/>
</dbReference>
<evidence type="ECO:0000256" key="2">
    <source>
        <dbReference type="ARBA" id="ARBA00005080"/>
    </source>
</evidence>
<comment type="caution">
    <text evidence="8">The sequence shown here is derived from an EMBL/GenBank/DDBJ whole genome shotgun (WGS) entry which is preliminary data.</text>
</comment>
<comment type="catalytic activity">
    <reaction evidence="1 6">
        <text>GTP + H2O = 7,8-dihydroneopterin 3'-triphosphate + formate + H(+)</text>
        <dbReference type="Rhea" id="RHEA:17473"/>
        <dbReference type="ChEBI" id="CHEBI:15377"/>
        <dbReference type="ChEBI" id="CHEBI:15378"/>
        <dbReference type="ChEBI" id="CHEBI:15740"/>
        <dbReference type="ChEBI" id="CHEBI:37565"/>
        <dbReference type="ChEBI" id="CHEBI:58462"/>
        <dbReference type="EC" id="3.5.4.16"/>
    </reaction>
</comment>
<dbReference type="GO" id="GO:0005737">
    <property type="term" value="C:cytoplasm"/>
    <property type="evidence" value="ECO:0007669"/>
    <property type="project" value="TreeGrafter"/>
</dbReference>
<sequence length="189" mass="21313">MDRAKIEQGVRLILEGMGEDPDREGLVKTPERVAKMYEEVFSGLAEDPSEHFETTFDEHHEEMILVRDIPFYSMCEHHLVPFFGLAHVAYIPAADGRICGLSKLARLVDVFAKRPQVQERLTSQVADTLIEELHPQGVIVVLEAEHMCMSMRGVKKPGTRTMTSAVRGAFEKSQATRAEAMSLIFARRD</sequence>
<keyword evidence="6" id="KW-0342">GTP-binding</keyword>
<dbReference type="Pfam" id="PF01227">
    <property type="entry name" value="GTP_cyclohydroI"/>
    <property type="match status" value="1"/>
</dbReference>
<dbReference type="Gene3D" id="1.10.286.10">
    <property type="match status" value="1"/>
</dbReference>
<dbReference type="InterPro" id="IPR001474">
    <property type="entry name" value="GTP_CycHdrlase_I"/>
</dbReference>
<comment type="pathway">
    <text evidence="2 6">Cofactor biosynthesis; 7,8-dihydroneopterin triphosphate biosynthesis; 7,8-dihydroneopterin triphosphate from GTP: step 1/1.</text>
</comment>
<dbReference type="InterPro" id="IPR018234">
    <property type="entry name" value="GTP_CycHdrlase_I_CS"/>
</dbReference>
<keyword evidence="6" id="KW-0862">Zinc</keyword>
<feature type="binding site" evidence="6">
    <location>
        <position position="78"/>
    </location>
    <ligand>
        <name>Zn(2+)</name>
        <dbReference type="ChEBI" id="CHEBI:29105"/>
    </ligand>
</feature>
<evidence type="ECO:0000256" key="6">
    <source>
        <dbReference type="HAMAP-Rule" id="MF_00223"/>
    </source>
</evidence>
<dbReference type="Gene3D" id="3.30.1130.10">
    <property type="match status" value="1"/>
</dbReference>
<keyword evidence="6" id="KW-0547">Nucleotide-binding</keyword>
<dbReference type="PANTHER" id="PTHR11109">
    <property type="entry name" value="GTP CYCLOHYDROLASE I"/>
    <property type="match status" value="1"/>
</dbReference>
<dbReference type="InterPro" id="IPR043133">
    <property type="entry name" value="GTP-CH-I_C/QueF"/>
</dbReference>
<keyword evidence="4 6" id="KW-0554">One-carbon metabolism</keyword>
<name>A0A3N0BGR4_9ACTN</name>
<dbReference type="PROSITE" id="PS00859">
    <property type="entry name" value="GTP_CYCLOHYDROL_1_1"/>
    <property type="match status" value="1"/>
</dbReference>
<keyword evidence="6" id="KW-0479">Metal-binding</keyword>
<feature type="domain" description="GTP cyclohydrolase I" evidence="7">
    <location>
        <begin position="6"/>
        <end position="184"/>
    </location>
</feature>
<dbReference type="Proteomes" id="UP000278632">
    <property type="component" value="Unassembled WGS sequence"/>
</dbReference>
<dbReference type="UniPathway" id="UPA00848">
    <property type="reaction ID" value="UER00151"/>
</dbReference>
<dbReference type="GO" id="GO:0005525">
    <property type="term" value="F:GTP binding"/>
    <property type="evidence" value="ECO:0007669"/>
    <property type="project" value="UniProtKB-KW"/>
</dbReference>
<comment type="similarity">
    <text evidence="3 6">Belongs to the GTP cyclohydrolase I family.</text>
</comment>
<proteinExistence type="inferred from homology"/>
<evidence type="ECO:0000256" key="5">
    <source>
        <dbReference type="ARBA" id="ARBA00022801"/>
    </source>
</evidence>
<dbReference type="EMBL" id="QICD01000004">
    <property type="protein sequence ID" value="RNL47154.1"/>
    <property type="molecule type" value="Genomic_DNA"/>
</dbReference>
<reference evidence="9" key="1">
    <citation type="submission" date="2018-05" db="EMBL/GenBank/DDBJ databases">
        <title>Genome Sequencing of selected type strains of the family Eggerthellaceae.</title>
        <authorList>
            <person name="Danylec N."/>
            <person name="Stoll D.A."/>
            <person name="Doetsch A."/>
            <person name="Huch M."/>
        </authorList>
    </citation>
    <scope>NUCLEOTIDE SEQUENCE [LARGE SCALE GENOMIC DNA]</scope>
    <source>
        <strain evidence="9">DSM 16106</strain>
    </source>
</reference>
<accession>A0A3N0BGR4</accession>